<dbReference type="InterPro" id="IPR036045">
    <property type="entry name" value="Sec1-like_sf"/>
</dbReference>
<proteinExistence type="inferred from homology"/>
<dbReference type="AlphaFoldDB" id="A0ABD0LX67"/>
<sequence length="590" mass="66772">MDVQELKRILKDQLTHLLVSTPDQKDLVIDPDLTKPLDRVAGVAFLREHGVDKIFKLEPSQKSLPGREKRIYLVRANMVNMKYIADHITAERRQGQIREYTVIMVPRRLHVCEMILESEGVFGHVTLEEFHLDLFPLDTDVLSMELPALFRSFFLEGDHTHIHAVASSLVTLQHLYGRIPNVHTIGKGSKMAFEVMKTMHDQEETQQTKFNIGQLFIIDREVDYVTPLSSPMSYEALLDETFGIECGVIELGADVVGKTQSVKMLLSSQDPIYSEIRNRHFSSVFPYLSAKAKELQGIYEKKNSLKTVGDMRNFVSQDLGRLKQQQAALSHHISACEHIMKSKTKEDFEGYIRTEHNLLEGTDTRECITYIEDSLYKQAPCLNTLRLMCLFSLTSNGLTPRDYRTLKTDFLHSHGFEHLVTMFQLKKLGILTEQEASSKVPSVKLRRSQFRQLCGKLNLIPKSGEDVDLRNPSDLSYVFGGAYSPLTVKIVEYMIQRESLQTFDDIGRMIPGGIHTEVKYRPGAKLASKTGPSPVSPQSLKTVLVYFLGGCTFAEIAALRLLAQREIIIATTALITGHSLLDQVTEKKLS</sequence>
<dbReference type="Pfam" id="PF00995">
    <property type="entry name" value="Sec1"/>
    <property type="match status" value="1"/>
</dbReference>
<organism evidence="2 3">
    <name type="scientific">Batillaria attramentaria</name>
    <dbReference type="NCBI Taxonomy" id="370345"/>
    <lineage>
        <taxon>Eukaryota</taxon>
        <taxon>Metazoa</taxon>
        <taxon>Spiralia</taxon>
        <taxon>Lophotrochozoa</taxon>
        <taxon>Mollusca</taxon>
        <taxon>Gastropoda</taxon>
        <taxon>Caenogastropoda</taxon>
        <taxon>Sorbeoconcha</taxon>
        <taxon>Cerithioidea</taxon>
        <taxon>Batillariidae</taxon>
        <taxon>Batillaria</taxon>
    </lineage>
</organism>
<dbReference type="SUPFAM" id="SSF56815">
    <property type="entry name" value="Sec1/munc18-like (SM) proteins"/>
    <property type="match status" value="1"/>
</dbReference>
<reference evidence="2 3" key="1">
    <citation type="journal article" date="2023" name="Sci. Data">
        <title>Genome assembly of the Korean intertidal mud-creeper Batillaria attramentaria.</title>
        <authorList>
            <person name="Patra A.K."/>
            <person name="Ho P.T."/>
            <person name="Jun S."/>
            <person name="Lee S.J."/>
            <person name="Kim Y."/>
            <person name="Won Y.J."/>
        </authorList>
    </citation>
    <scope>NUCLEOTIDE SEQUENCE [LARGE SCALE GENOMIC DNA]</scope>
    <source>
        <strain evidence="2">Wonlab-2016</strain>
    </source>
</reference>
<dbReference type="InterPro" id="IPR001619">
    <property type="entry name" value="Sec1-like"/>
</dbReference>
<gene>
    <name evidence="2" type="ORF">BaRGS_00005101</name>
</gene>
<dbReference type="InterPro" id="IPR027482">
    <property type="entry name" value="Sec1-like_dom2"/>
</dbReference>
<dbReference type="PANTHER" id="PTHR11679">
    <property type="entry name" value="VESICLE PROTEIN SORTING-ASSOCIATED"/>
    <property type="match status" value="1"/>
</dbReference>
<accession>A0ABD0LX67</accession>
<dbReference type="Gene3D" id="3.40.50.1910">
    <property type="match status" value="3"/>
</dbReference>
<comment type="caution">
    <text evidence="2">The sequence shown here is derived from an EMBL/GenBank/DDBJ whole genome shotgun (WGS) entry which is preliminary data.</text>
</comment>
<comment type="similarity">
    <text evidence="1">Belongs to the STXBP/unc-18/SEC1 family.</text>
</comment>
<dbReference type="InterPro" id="IPR043154">
    <property type="entry name" value="Sec-1-like_dom1"/>
</dbReference>
<dbReference type="Proteomes" id="UP001519460">
    <property type="component" value="Unassembled WGS sequence"/>
</dbReference>
<evidence type="ECO:0000313" key="2">
    <source>
        <dbReference type="EMBL" id="KAK7503562.1"/>
    </source>
</evidence>
<name>A0ABD0LX67_9CAEN</name>
<dbReference type="PIRSF" id="PIRSF005715">
    <property type="entry name" value="VPS45_Sec1"/>
    <property type="match status" value="1"/>
</dbReference>
<dbReference type="Gene3D" id="1.25.40.850">
    <property type="match status" value="1"/>
</dbReference>
<dbReference type="InterPro" id="IPR043155">
    <property type="entry name" value="VPS33_dom3b"/>
</dbReference>
<protein>
    <recommendedName>
        <fullName evidence="4">Vacuolar protein sorting-associated protein 33B</fullName>
    </recommendedName>
</protein>
<evidence type="ECO:0008006" key="4">
    <source>
        <dbReference type="Google" id="ProtNLM"/>
    </source>
</evidence>
<keyword evidence="3" id="KW-1185">Reference proteome</keyword>
<dbReference type="Gene3D" id="3.40.50.2060">
    <property type="match status" value="1"/>
</dbReference>
<evidence type="ECO:0000313" key="3">
    <source>
        <dbReference type="Proteomes" id="UP001519460"/>
    </source>
</evidence>
<evidence type="ECO:0000256" key="1">
    <source>
        <dbReference type="ARBA" id="ARBA00009884"/>
    </source>
</evidence>
<dbReference type="EMBL" id="JACVVK020000019">
    <property type="protein sequence ID" value="KAK7503562.1"/>
    <property type="molecule type" value="Genomic_DNA"/>
</dbReference>